<dbReference type="Pfam" id="PF08614">
    <property type="entry name" value="ATG16"/>
    <property type="match status" value="1"/>
</dbReference>
<keyword evidence="4" id="KW-1185">Reference proteome</keyword>
<evidence type="ECO:0000313" key="3">
    <source>
        <dbReference type="EMBL" id="KAK7069502.1"/>
    </source>
</evidence>
<dbReference type="InterPro" id="IPR045160">
    <property type="entry name" value="ATG16"/>
</dbReference>
<feature type="non-terminal residue" evidence="3">
    <location>
        <position position="139"/>
    </location>
</feature>
<evidence type="ECO:0000256" key="1">
    <source>
        <dbReference type="SAM" id="Coils"/>
    </source>
</evidence>
<dbReference type="EMBL" id="JAXCGZ010016234">
    <property type="protein sequence ID" value="KAK7069502.1"/>
    <property type="molecule type" value="Genomic_DNA"/>
</dbReference>
<dbReference type="GO" id="GO:0034045">
    <property type="term" value="C:phagophore assembly site membrane"/>
    <property type="evidence" value="ECO:0007669"/>
    <property type="project" value="TreeGrafter"/>
</dbReference>
<comment type="caution">
    <text evidence="3">The sequence shown here is derived from an EMBL/GenBank/DDBJ whole genome shotgun (WGS) entry which is preliminary data.</text>
</comment>
<name>A0AAN9A4Q6_HALRR</name>
<keyword evidence="1" id="KW-0175">Coiled coil</keyword>
<dbReference type="Proteomes" id="UP001381693">
    <property type="component" value="Unassembled WGS sequence"/>
</dbReference>
<dbReference type="GO" id="GO:0000045">
    <property type="term" value="P:autophagosome assembly"/>
    <property type="evidence" value="ECO:0007669"/>
    <property type="project" value="InterPro"/>
</dbReference>
<feature type="domain" description="Autophagy-related protein 16" evidence="2">
    <location>
        <begin position="17"/>
        <end position="138"/>
    </location>
</feature>
<feature type="coiled-coil region" evidence="1">
    <location>
        <begin position="18"/>
        <end position="66"/>
    </location>
</feature>
<dbReference type="GO" id="GO:0043495">
    <property type="term" value="F:protein-membrane adaptor activity"/>
    <property type="evidence" value="ECO:0007669"/>
    <property type="project" value="TreeGrafter"/>
</dbReference>
<organism evidence="3 4">
    <name type="scientific">Halocaridina rubra</name>
    <name type="common">Hawaiian red shrimp</name>
    <dbReference type="NCBI Taxonomy" id="373956"/>
    <lineage>
        <taxon>Eukaryota</taxon>
        <taxon>Metazoa</taxon>
        <taxon>Ecdysozoa</taxon>
        <taxon>Arthropoda</taxon>
        <taxon>Crustacea</taxon>
        <taxon>Multicrustacea</taxon>
        <taxon>Malacostraca</taxon>
        <taxon>Eumalacostraca</taxon>
        <taxon>Eucarida</taxon>
        <taxon>Decapoda</taxon>
        <taxon>Pleocyemata</taxon>
        <taxon>Caridea</taxon>
        <taxon>Atyoidea</taxon>
        <taxon>Atyidae</taxon>
        <taxon>Halocaridina</taxon>
    </lineage>
</organism>
<accession>A0AAN9A4Q6</accession>
<dbReference type="AlphaFoldDB" id="A0AAN9A4Q6"/>
<gene>
    <name evidence="3" type="ORF">SK128_008455</name>
</gene>
<evidence type="ECO:0000259" key="2">
    <source>
        <dbReference type="Pfam" id="PF08614"/>
    </source>
</evidence>
<evidence type="ECO:0000313" key="4">
    <source>
        <dbReference type="Proteomes" id="UP001381693"/>
    </source>
</evidence>
<dbReference type="GO" id="GO:0000421">
    <property type="term" value="C:autophagosome membrane"/>
    <property type="evidence" value="ECO:0007669"/>
    <property type="project" value="TreeGrafter"/>
</dbReference>
<dbReference type="InterPro" id="IPR013923">
    <property type="entry name" value="Autophagy-rel_prot_16_dom"/>
</dbReference>
<dbReference type="PANTHER" id="PTHR19878:SF8">
    <property type="entry name" value="AUTOPHAGY-RELATED 16, ISOFORM F"/>
    <property type="match status" value="1"/>
</dbReference>
<dbReference type="PANTHER" id="PTHR19878">
    <property type="entry name" value="AUTOPHAGY PROTEIN 16-LIKE"/>
    <property type="match status" value="1"/>
</dbReference>
<sequence>MSLSRKKSLECDWRHSIYNRLRERNRKEYENINDLIQLHNRLFEQSEMLRTENLQLTLQNEKLRQENTLLHAHGDGGVEGGGIGEGASSAVVQALEQKVYKLQEELTDLHRRKGENAQQLVELNRCLQERDKTLATKEN</sequence>
<reference evidence="3 4" key="1">
    <citation type="submission" date="2023-11" db="EMBL/GenBank/DDBJ databases">
        <title>Halocaridina rubra genome assembly.</title>
        <authorList>
            <person name="Smith C."/>
        </authorList>
    </citation>
    <scope>NUCLEOTIDE SEQUENCE [LARGE SCALE GENOMIC DNA]</scope>
    <source>
        <strain evidence="3">EP-1</strain>
        <tissue evidence="3">Whole</tissue>
    </source>
</reference>
<proteinExistence type="predicted"/>
<dbReference type="GO" id="GO:0034274">
    <property type="term" value="C:Atg12-Atg5-Atg16 complex"/>
    <property type="evidence" value="ECO:0007669"/>
    <property type="project" value="TreeGrafter"/>
</dbReference>
<protein>
    <recommendedName>
        <fullName evidence="2">Autophagy-related protein 16 domain-containing protein</fullName>
    </recommendedName>
</protein>